<dbReference type="InterPro" id="IPR002035">
    <property type="entry name" value="VWF_A"/>
</dbReference>
<dbReference type="CDD" id="cd01451">
    <property type="entry name" value="vWA_Magnesium_chelatase"/>
    <property type="match status" value="1"/>
</dbReference>
<dbReference type="STRING" id="360412.LARV_01173"/>
<feature type="region of interest" description="Disordered" evidence="2">
    <location>
        <begin position="56"/>
        <end position="75"/>
    </location>
</feature>
<dbReference type="InterPro" id="IPR036465">
    <property type="entry name" value="vWFA_dom_sf"/>
</dbReference>
<evidence type="ECO:0000256" key="2">
    <source>
        <dbReference type="SAM" id="MobiDB-lite"/>
    </source>
</evidence>
<reference evidence="4" key="1">
    <citation type="submission" date="2015-07" db="EMBL/GenBank/DDBJ databases">
        <title>Draft Genome Sequences of Anaerolinea thermolimosa IMO-1, Bellilinea caldifistulae GOMI-1, Leptolinea tardivitalis YMTK-2, Levilinea saccharolytica KIBI-1,Longilinea arvoryzae KOME-1, Previously Described as Members of the Anaerolineaceae (Chloroflexi).</title>
        <authorList>
            <person name="Sekiguchi Y."/>
            <person name="Ohashi A."/>
            <person name="Matsuura N."/>
            <person name="Tourlousse M.D."/>
        </authorList>
    </citation>
    <scope>NUCLEOTIDE SEQUENCE [LARGE SCALE GENOMIC DNA]</scope>
    <source>
        <strain evidence="4">KOME-1</strain>
    </source>
</reference>
<dbReference type="PANTHER" id="PTHR35023:SF1">
    <property type="entry name" value="MG-PROTOPORPHYRIN IX CHELATASE"/>
    <property type="match status" value="1"/>
</dbReference>
<dbReference type="Pfam" id="PF13519">
    <property type="entry name" value="VWA_2"/>
    <property type="match status" value="1"/>
</dbReference>
<proteinExistence type="inferred from homology"/>
<evidence type="ECO:0000313" key="5">
    <source>
        <dbReference type="Proteomes" id="UP000055060"/>
    </source>
</evidence>
<evidence type="ECO:0000256" key="1">
    <source>
        <dbReference type="ARBA" id="ARBA00005799"/>
    </source>
</evidence>
<comment type="similarity">
    <text evidence="1">Belongs to the Mg-chelatase subunits D/I family.</text>
</comment>
<organism evidence="4">
    <name type="scientific">Longilinea arvoryzae</name>
    <dbReference type="NCBI Taxonomy" id="360412"/>
    <lineage>
        <taxon>Bacteria</taxon>
        <taxon>Bacillati</taxon>
        <taxon>Chloroflexota</taxon>
        <taxon>Anaerolineae</taxon>
        <taxon>Anaerolineales</taxon>
        <taxon>Anaerolineaceae</taxon>
        <taxon>Longilinea</taxon>
    </lineage>
</organism>
<gene>
    <name evidence="4" type="ORF">LARV_01173</name>
</gene>
<sequence>MEGEAAPEEGENEPAHQDIFDQGTTKWWEGGKKVKATEAFIPRRLDTPLDRMVRRAAGRRSQTHTDRKRGRYVQARPTPGKAYDLAFDATLRAAAPFQQRRVEQRKRVAFAITPNDYMRKVRVRRAANLVLFLVDASWSMAVAERMAATKGAILSLLTDAYQRRDRVGLIVFQKDHATLVLPPTNSVMLAQRALAEIPVGGKTPLSAGLEMSYDVLRREMLLHPDVMPLLIVLTDGAGNVAISHIKPPQEEAYQIAEQIAAEKVHCVVINMEHAAFDQGLAQALADHLKSPCYSISDLKAENLYLTVRKEMSQVRTPNPPDVLHTLH</sequence>
<name>A0A0S7BHU7_9CHLR</name>
<dbReference type="Gene3D" id="3.40.50.410">
    <property type="entry name" value="von Willebrand factor, type A domain"/>
    <property type="match status" value="1"/>
</dbReference>
<dbReference type="Proteomes" id="UP000055060">
    <property type="component" value="Unassembled WGS sequence"/>
</dbReference>
<dbReference type="PROSITE" id="PS50234">
    <property type="entry name" value="VWFA"/>
    <property type="match status" value="1"/>
</dbReference>
<dbReference type="RefSeq" id="WP_201785883.1">
    <property type="nucleotide sequence ID" value="NZ_DF967972.1"/>
</dbReference>
<evidence type="ECO:0000259" key="3">
    <source>
        <dbReference type="PROSITE" id="PS50234"/>
    </source>
</evidence>
<dbReference type="InterPro" id="IPR052989">
    <property type="entry name" value="Mg-chelatase_DI-like"/>
</dbReference>
<feature type="domain" description="VWFA" evidence="3">
    <location>
        <begin position="129"/>
        <end position="314"/>
    </location>
</feature>
<feature type="region of interest" description="Disordered" evidence="2">
    <location>
        <begin position="1"/>
        <end position="23"/>
    </location>
</feature>
<accession>A0A0S7BHU7</accession>
<dbReference type="SUPFAM" id="SSF53300">
    <property type="entry name" value="vWA-like"/>
    <property type="match status" value="1"/>
</dbReference>
<feature type="compositionally biased region" description="Basic residues" evidence="2">
    <location>
        <begin position="56"/>
        <end position="71"/>
    </location>
</feature>
<dbReference type="SMART" id="SM00327">
    <property type="entry name" value="VWA"/>
    <property type="match status" value="1"/>
</dbReference>
<dbReference type="InterPro" id="IPR041702">
    <property type="entry name" value="BchD/ChlD_VWA"/>
</dbReference>
<dbReference type="PANTHER" id="PTHR35023">
    <property type="entry name" value="CHELATASE-RELATED"/>
    <property type="match status" value="1"/>
</dbReference>
<keyword evidence="5" id="KW-1185">Reference proteome</keyword>
<dbReference type="AlphaFoldDB" id="A0A0S7BHU7"/>
<feature type="compositionally biased region" description="Acidic residues" evidence="2">
    <location>
        <begin position="1"/>
        <end position="12"/>
    </location>
</feature>
<evidence type="ECO:0000313" key="4">
    <source>
        <dbReference type="EMBL" id="GAP13419.1"/>
    </source>
</evidence>
<dbReference type="EMBL" id="DF967972">
    <property type="protein sequence ID" value="GAP13419.1"/>
    <property type="molecule type" value="Genomic_DNA"/>
</dbReference>
<protein>
    <submittedName>
        <fullName evidence="4">Mg-chelatase subunit ChlD</fullName>
    </submittedName>
</protein>